<dbReference type="HOGENOM" id="CLU_103066_0_0_6"/>
<dbReference type="STRING" id="498211.CJA_0581"/>
<proteinExistence type="predicted"/>
<dbReference type="PANTHER" id="PTHR36440">
    <property type="entry name" value="PUTATIVE (AFU_ORTHOLOGUE AFUA_8G07350)-RELATED"/>
    <property type="match status" value="1"/>
</dbReference>
<keyword evidence="3" id="KW-1185">Reference proteome</keyword>
<organism evidence="2 3">
    <name type="scientific">Cellvibrio japonicus (strain Ueda107)</name>
    <name type="common">Pseudomonas fluorescens subsp. cellulosa</name>
    <dbReference type="NCBI Taxonomy" id="498211"/>
    <lineage>
        <taxon>Bacteria</taxon>
        <taxon>Pseudomonadati</taxon>
        <taxon>Pseudomonadota</taxon>
        <taxon>Gammaproteobacteria</taxon>
        <taxon>Cellvibrionales</taxon>
        <taxon>Cellvibrionaceae</taxon>
        <taxon>Cellvibrio</taxon>
    </lineage>
</organism>
<dbReference type="RefSeq" id="WP_012486261.1">
    <property type="nucleotide sequence ID" value="NC_010995.1"/>
</dbReference>
<dbReference type="KEGG" id="cja:CJA_0581"/>
<dbReference type="AlphaFoldDB" id="B3PJH6"/>
<evidence type="ECO:0000313" key="2">
    <source>
        <dbReference type="EMBL" id="ACE84190.1"/>
    </source>
</evidence>
<dbReference type="Proteomes" id="UP000001036">
    <property type="component" value="Chromosome"/>
</dbReference>
<dbReference type="InterPro" id="IPR013096">
    <property type="entry name" value="Cupin_2"/>
</dbReference>
<dbReference type="PANTHER" id="PTHR36440:SF1">
    <property type="entry name" value="PUTATIVE (AFU_ORTHOLOGUE AFUA_8G07350)-RELATED"/>
    <property type="match status" value="1"/>
</dbReference>
<feature type="domain" description="Cupin type-2" evidence="1">
    <location>
        <begin position="48"/>
        <end position="109"/>
    </location>
</feature>
<evidence type="ECO:0000259" key="1">
    <source>
        <dbReference type="Pfam" id="PF07883"/>
    </source>
</evidence>
<dbReference type="InterPro" id="IPR014710">
    <property type="entry name" value="RmlC-like_jellyroll"/>
</dbReference>
<gene>
    <name evidence="2" type="ordered locus">CJA_0581</name>
</gene>
<reference evidence="2 3" key="1">
    <citation type="journal article" date="2008" name="J. Bacteriol.">
        <title>Insights into plant cell wall degradation from the genome sequence of the soil bacterium Cellvibrio japonicus.</title>
        <authorList>
            <person name="Deboy R.T."/>
            <person name="Mongodin E.F."/>
            <person name="Fouts D.E."/>
            <person name="Tailford L.E."/>
            <person name="Khouri H."/>
            <person name="Emerson J.B."/>
            <person name="Mohamoud Y."/>
            <person name="Watkins K."/>
            <person name="Henrissat B."/>
            <person name="Gilbert H.J."/>
            <person name="Nelson K.E."/>
        </authorList>
    </citation>
    <scope>NUCLEOTIDE SEQUENCE [LARGE SCALE GENOMIC DNA]</scope>
    <source>
        <strain evidence="2 3">Ueda107</strain>
    </source>
</reference>
<evidence type="ECO:0000313" key="3">
    <source>
        <dbReference type="Proteomes" id="UP000001036"/>
    </source>
</evidence>
<dbReference type="EMBL" id="CP000934">
    <property type="protein sequence ID" value="ACE84190.1"/>
    <property type="molecule type" value="Genomic_DNA"/>
</dbReference>
<name>B3PJH6_CELJU</name>
<dbReference type="InterPro" id="IPR011051">
    <property type="entry name" value="RmlC_Cupin_sf"/>
</dbReference>
<dbReference type="SUPFAM" id="SSF51182">
    <property type="entry name" value="RmlC-like cupins"/>
    <property type="match status" value="1"/>
</dbReference>
<dbReference type="Gene3D" id="2.60.120.10">
    <property type="entry name" value="Jelly Rolls"/>
    <property type="match status" value="1"/>
</dbReference>
<protein>
    <submittedName>
        <fullName evidence="2">Conserved domain protein</fullName>
    </submittedName>
</protein>
<accession>B3PJH6</accession>
<dbReference type="Pfam" id="PF07883">
    <property type="entry name" value="Cupin_2"/>
    <property type="match status" value="1"/>
</dbReference>
<dbReference type="InterPro" id="IPR053146">
    <property type="entry name" value="QDO-like"/>
</dbReference>
<sequence>MTDTTRKTIVLRPGDGRHYQMGNMSATFKADEGETASQYSISEWWLEANTQGPGIHAHPEDDVFYVLEGTMSFFVDGTWVDCPRGAFVLVPGGTPHDFQNRTGSRAGALNISAPGGFEQNMDMIVDWFAKNPPGPVVSE</sequence>
<dbReference type="eggNOG" id="COG0662">
    <property type="taxonomic scope" value="Bacteria"/>
</dbReference>